<gene>
    <name evidence="3" type="ORF">M0R45_005684</name>
</gene>
<proteinExistence type="predicted"/>
<protein>
    <recommendedName>
        <fullName evidence="5">FXYD domain-containing ion transport regulator</fullName>
    </recommendedName>
</protein>
<evidence type="ECO:0008006" key="5">
    <source>
        <dbReference type="Google" id="ProtNLM"/>
    </source>
</evidence>
<keyword evidence="4" id="KW-1185">Reference proteome</keyword>
<organism evidence="3 4">
    <name type="scientific">Rubus argutus</name>
    <name type="common">Southern blackberry</name>
    <dbReference type="NCBI Taxonomy" id="59490"/>
    <lineage>
        <taxon>Eukaryota</taxon>
        <taxon>Viridiplantae</taxon>
        <taxon>Streptophyta</taxon>
        <taxon>Embryophyta</taxon>
        <taxon>Tracheophyta</taxon>
        <taxon>Spermatophyta</taxon>
        <taxon>Magnoliopsida</taxon>
        <taxon>eudicotyledons</taxon>
        <taxon>Gunneridae</taxon>
        <taxon>Pentapetalae</taxon>
        <taxon>rosids</taxon>
        <taxon>fabids</taxon>
        <taxon>Rosales</taxon>
        <taxon>Rosaceae</taxon>
        <taxon>Rosoideae</taxon>
        <taxon>Rosoideae incertae sedis</taxon>
        <taxon>Rubus</taxon>
    </lineage>
</organism>
<feature type="region of interest" description="Disordered" evidence="1">
    <location>
        <begin position="113"/>
        <end position="132"/>
    </location>
</feature>
<keyword evidence="2" id="KW-0472">Membrane</keyword>
<reference evidence="3 4" key="1">
    <citation type="journal article" date="2023" name="G3 (Bethesda)">
        <title>A chromosome-length genome assembly and annotation of blackberry (Rubus argutus, cv. 'Hillquist').</title>
        <authorList>
            <person name="Bruna T."/>
            <person name="Aryal R."/>
            <person name="Dudchenko O."/>
            <person name="Sargent D.J."/>
            <person name="Mead D."/>
            <person name="Buti M."/>
            <person name="Cavallini A."/>
            <person name="Hytonen T."/>
            <person name="Andres J."/>
            <person name="Pham M."/>
            <person name="Weisz D."/>
            <person name="Mascagni F."/>
            <person name="Usai G."/>
            <person name="Natali L."/>
            <person name="Bassil N."/>
            <person name="Fernandez G.E."/>
            <person name="Lomsadze A."/>
            <person name="Armour M."/>
            <person name="Olukolu B."/>
            <person name="Poorten T."/>
            <person name="Britton C."/>
            <person name="Davik J."/>
            <person name="Ashrafi H."/>
            <person name="Aiden E.L."/>
            <person name="Borodovsky M."/>
            <person name="Worthington M."/>
        </authorList>
    </citation>
    <scope>NUCLEOTIDE SEQUENCE [LARGE SCALE GENOMIC DNA]</scope>
    <source>
        <strain evidence="3">PI 553951</strain>
    </source>
</reference>
<feature type="transmembrane region" description="Helical" evidence="2">
    <location>
        <begin position="78"/>
        <end position="97"/>
    </location>
</feature>
<dbReference type="EMBL" id="JBEDUW010000001">
    <property type="protein sequence ID" value="KAK9950183.1"/>
    <property type="molecule type" value="Genomic_DNA"/>
</dbReference>
<accession>A0AAW1YNH2</accession>
<dbReference type="Proteomes" id="UP001457282">
    <property type="component" value="Unassembled WGS sequence"/>
</dbReference>
<feature type="transmembrane region" description="Helical" evidence="2">
    <location>
        <begin position="6"/>
        <end position="24"/>
    </location>
</feature>
<name>A0AAW1YNH2_RUBAR</name>
<keyword evidence="2" id="KW-1133">Transmembrane helix</keyword>
<evidence type="ECO:0000313" key="4">
    <source>
        <dbReference type="Proteomes" id="UP001457282"/>
    </source>
</evidence>
<sequence>MADIWGTLVGVSSWIIGLVIPLILRGNSIICRKAFQLGMAVSVIDRPPLKLPVLFRVLHLAVLDKYIYYIYINSKFSIYFSILGAACIIVGLFMLLWGKRHDPTPPVLPVQEPTPALSSSVVSLPYPLSQQP</sequence>
<comment type="caution">
    <text evidence="3">The sequence shown here is derived from an EMBL/GenBank/DDBJ whole genome shotgun (WGS) entry which is preliminary data.</text>
</comment>
<evidence type="ECO:0000256" key="2">
    <source>
        <dbReference type="SAM" id="Phobius"/>
    </source>
</evidence>
<dbReference type="AlphaFoldDB" id="A0AAW1YNH2"/>
<evidence type="ECO:0000256" key="1">
    <source>
        <dbReference type="SAM" id="MobiDB-lite"/>
    </source>
</evidence>
<evidence type="ECO:0000313" key="3">
    <source>
        <dbReference type="EMBL" id="KAK9950183.1"/>
    </source>
</evidence>
<feature type="compositionally biased region" description="Low complexity" evidence="1">
    <location>
        <begin position="117"/>
        <end position="132"/>
    </location>
</feature>
<keyword evidence="2" id="KW-0812">Transmembrane</keyword>